<accession>A0A1C5J777</accession>
<dbReference type="Pfam" id="PF08012">
    <property type="entry name" value="DUF1702"/>
    <property type="match status" value="1"/>
</dbReference>
<evidence type="ECO:0000313" key="2">
    <source>
        <dbReference type="Proteomes" id="UP000198210"/>
    </source>
</evidence>
<reference evidence="1 2" key="1">
    <citation type="submission" date="2016-06" db="EMBL/GenBank/DDBJ databases">
        <authorList>
            <person name="Kjaerup R.B."/>
            <person name="Dalgaard T.S."/>
            <person name="Juul-Madsen H.R."/>
        </authorList>
    </citation>
    <scope>NUCLEOTIDE SEQUENCE [LARGE SCALE GENOMIC DNA]</scope>
    <source>
        <strain evidence="1 2">DSM 45097</strain>
    </source>
</reference>
<evidence type="ECO:0008006" key="3">
    <source>
        <dbReference type="Google" id="ProtNLM"/>
    </source>
</evidence>
<dbReference type="InterPro" id="IPR012964">
    <property type="entry name" value="DUF1702"/>
</dbReference>
<evidence type="ECO:0000313" key="1">
    <source>
        <dbReference type="EMBL" id="SCG66412.1"/>
    </source>
</evidence>
<dbReference type="EMBL" id="LT607751">
    <property type="protein sequence ID" value="SCG66412.1"/>
    <property type="molecule type" value="Genomic_DNA"/>
</dbReference>
<gene>
    <name evidence="1" type="ORF">GA0074704_4196</name>
</gene>
<name>A0A1C5J777_9ACTN</name>
<protein>
    <recommendedName>
        <fullName evidence="3">Enediyne biosynthesis protein</fullName>
    </recommendedName>
</protein>
<dbReference type="RefSeq" id="WP_088972069.1">
    <property type="nucleotide sequence ID" value="NZ_JBHLYF010000039.1"/>
</dbReference>
<dbReference type="Proteomes" id="UP000198210">
    <property type="component" value="Chromosome I"/>
</dbReference>
<keyword evidence="2" id="KW-1185">Reference proteome</keyword>
<proteinExistence type="predicted"/>
<organism evidence="1 2">
    <name type="scientific">Micromonospora siamensis</name>
    <dbReference type="NCBI Taxonomy" id="299152"/>
    <lineage>
        <taxon>Bacteria</taxon>
        <taxon>Bacillati</taxon>
        <taxon>Actinomycetota</taxon>
        <taxon>Actinomycetes</taxon>
        <taxon>Micromonosporales</taxon>
        <taxon>Micromonosporaceae</taxon>
        <taxon>Micromonospora</taxon>
    </lineage>
</organism>
<dbReference type="AlphaFoldDB" id="A0A1C5J777"/>
<sequence>MNALRVLRRKMMTPPRSATRLEVRGFHDKSPEARELLERVGGTFLDGYGFAAQAPAPDAAVAPLEEVPTRFRGFAYEGAAMAFAVRDGLRPGGGHNVERFLAGAAADHLYMAYVGVGWAMARLPRIRWSTLHAPDPLLRWLVLDGYGFHQAYFRTERYVYDRYEDPSIPWRDPTARYYASRATDQGIGRALWFIGGTDVDVVASLVERYSRRRRADLYSGVGLAATYAGGATEAELTALCAHAQDYLPQLAQGAAFGAAARARANLVVPHNEMATQIFCGRSVAAAQAVTDEARVDLPADGLVPAYEIWRQRIAAALVPSSHYATIGEESR</sequence>